<organism evidence="1 2">
    <name type="scientific">Acidisoma cellulosilyticum</name>
    <dbReference type="NCBI Taxonomy" id="2802395"/>
    <lineage>
        <taxon>Bacteria</taxon>
        <taxon>Pseudomonadati</taxon>
        <taxon>Pseudomonadota</taxon>
        <taxon>Alphaproteobacteria</taxon>
        <taxon>Acetobacterales</taxon>
        <taxon>Acidocellaceae</taxon>
        <taxon>Acidisoma</taxon>
    </lineage>
</organism>
<dbReference type="Proteomes" id="UP000721844">
    <property type="component" value="Unassembled WGS sequence"/>
</dbReference>
<name>A0A963Z432_9PROT</name>
<accession>A0A963Z432</accession>
<dbReference type="RefSeq" id="WP_227308049.1">
    <property type="nucleotide sequence ID" value="NZ_JAESVA010000004.1"/>
</dbReference>
<evidence type="ECO:0000313" key="2">
    <source>
        <dbReference type="Proteomes" id="UP000721844"/>
    </source>
</evidence>
<dbReference type="AlphaFoldDB" id="A0A963Z432"/>
<keyword evidence="2" id="KW-1185">Reference proteome</keyword>
<gene>
    <name evidence="1" type="ORF">ACELLULO517_14105</name>
</gene>
<dbReference type="EMBL" id="JAESVA010000004">
    <property type="protein sequence ID" value="MCB8881378.1"/>
    <property type="molecule type" value="Genomic_DNA"/>
</dbReference>
<comment type="caution">
    <text evidence="1">The sequence shown here is derived from an EMBL/GenBank/DDBJ whole genome shotgun (WGS) entry which is preliminary data.</text>
</comment>
<reference evidence="1 2" key="1">
    <citation type="journal article" date="2021" name="Microorganisms">
        <title>Acidisoma silvae sp. nov. and Acidisomacellulosilytica sp. nov., Two Acidophilic Bacteria Isolated from Decaying Wood, Hydrolyzing Cellulose and Producing Poly-3-hydroxybutyrate.</title>
        <authorList>
            <person name="Mieszkin S."/>
            <person name="Pouder E."/>
            <person name="Uroz S."/>
            <person name="Simon-Colin C."/>
            <person name="Alain K."/>
        </authorList>
    </citation>
    <scope>NUCLEOTIDE SEQUENCE [LARGE SCALE GENOMIC DNA]</scope>
    <source>
        <strain evidence="1 2">HW T5.17</strain>
    </source>
</reference>
<proteinExistence type="predicted"/>
<protein>
    <submittedName>
        <fullName evidence="1">Uncharacterized protein</fullName>
    </submittedName>
</protein>
<sequence>MAVSTRWRSAGLTGHGNNGVYVPLNNATGSVWEQLKTIDKINNELACDLSRLIILHDVNRWEGLPIVKDVEGFLIVQAA</sequence>
<evidence type="ECO:0000313" key="1">
    <source>
        <dbReference type="EMBL" id="MCB8881378.1"/>
    </source>
</evidence>